<keyword evidence="2" id="KW-0732">Signal</keyword>
<dbReference type="PROSITE" id="PS51257">
    <property type="entry name" value="PROKAR_LIPOPROTEIN"/>
    <property type="match status" value="1"/>
</dbReference>
<feature type="signal peptide" evidence="2">
    <location>
        <begin position="1"/>
        <end position="20"/>
    </location>
</feature>
<dbReference type="InterPro" id="IPR005183">
    <property type="entry name" value="DUF305_CopM-like"/>
</dbReference>
<dbReference type="AlphaFoldDB" id="A0A2W2C4T4"/>
<evidence type="ECO:0000313" key="3">
    <source>
        <dbReference type="EMBL" id="PZF86958.1"/>
    </source>
</evidence>
<dbReference type="Pfam" id="PF03713">
    <property type="entry name" value="DUF305"/>
    <property type="match status" value="1"/>
</dbReference>
<gene>
    <name evidence="3" type="ORF">C1I93_27050</name>
</gene>
<keyword evidence="4" id="KW-1185">Reference proteome</keyword>
<dbReference type="RefSeq" id="WP_111246105.1">
    <property type="nucleotide sequence ID" value="NZ_AP023358.1"/>
</dbReference>
<organism evidence="3 4">
    <name type="scientific">Micromonospora endophytica</name>
    <dbReference type="NCBI Taxonomy" id="515350"/>
    <lineage>
        <taxon>Bacteria</taxon>
        <taxon>Bacillati</taxon>
        <taxon>Actinomycetota</taxon>
        <taxon>Actinomycetes</taxon>
        <taxon>Micromonosporales</taxon>
        <taxon>Micromonosporaceae</taxon>
        <taxon>Micromonospora</taxon>
    </lineage>
</organism>
<protein>
    <submittedName>
        <fullName evidence="3">DUF305 domain-containing protein</fullName>
    </submittedName>
</protein>
<feature type="compositionally biased region" description="Low complexity" evidence="1">
    <location>
        <begin position="33"/>
        <end position="46"/>
    </location>
</feature>
<accession>A0A2W2C4T4</accession>
<feature type="chain" id="PRO_5044297548" evidence="2">
    <location>
        <begin position="21"/>
        <end position="190"/>
    </location>
</feature>
<comment type="caution">
    <text evidence="3">The sequence shown here is derived from an EMBL/GenBank/DDBJ whole genome shotgun (WGS) entry which is preliminary data.</text>
</comment>
<reference evidence="3 4" key="1">
    <citation type="submission" date="2018-01" db="EMBL/GenBank/DDBJ databases">
        <title>Draft genome sequence of Jishengella endophytica.</title>
        <authorList>
            <person name="Sahin N."/>
            <person name="Ay H."/>
            <person name="Saygin H."/>
        </authorList>
    </citation>
    <scope>NUCLEOTIDE SEQUENCE [LARGE SCALE GENOMIC DNA]</scope>
    <source>
        <strain evidence="3 4">DSM 45430</strain>
    </source>
</reference>
<name>A0A2W2C4T4_9ACTN</name>
<sequence>MRRTFLRRALLAGVSLAGLAACGADHQAEGHDSSAPPSASATSGDGAANNAADVMFAQMMIPHHEQALEMAELAATRASDPEVTQLAAQIKDAQAPEMAQMGSWLTQWGAPLPSGDGHGTGHDAPDMGHEMPGMMSDADMARLAAVSGTEFDRQFLTMMIAHHEGPSVPIMELWCLTKSGVHRISGTTTP</sequence>
<dbReference type="InterPro" id="IPR012347">
    <property type="entry name" value="Ferritin-like"/>
</dbReference>
<evidence type="ECO:0000256" key="2">
    <source>
        <dbReference type="SAM" id="SignalP"/>
    </source>
</evidence>
<evidence type="ECO:0000256" key="1">
    <source>
        <dbReference type="SAM" id="MobiDB-lite"/>
    </source>
</evidence>
<dbReference type="PANTHER" id="PTHR36933">
    <property type="entry name" value="SLL0788 PROTEIN"/>
    <property type="match status" value="1"/>
</dbReference>
<dbReference type="PANTHER" id="PTHR36933:SF1">
    <property type="entry name" value="SLL0788 PROTEIN"/>
    <property type="match status" value="1"/>
</dbReference>
<dbReference type="EMBL" id="POTX01000291">
    <property type="protein sequence ID" value="PZF86958.1"/>
    <property type="molecule type" value="Genomic_DNA"/>
</dbReference>
<dbReference type="Gene3D" id="1.20.1260.10">
    <property type="match status" value="1"/>
</dbReference>
<dbReference type="Proteomes" id="UP000248627">
    <property type="component" value="Unassembled WGS sequence"/>
</dbReference>
<feature type="region of interest" description="Disordered" evidence="1">
    <location>
        <begin position="26"/>
        <end position="46"/>
    </location>
</feature>
<proteinExistence type="predicted"/>
<evidence type="ECO:0000313" key="4">
    <source>
        <dbReference type="Proteomes" id="UP000248627"/>
    </source>
</evidence>
<dbReference type="OrthoDB" id="26872at2"/>